<protein>
    <recommendedName>
        <fullName evidence="4">DUF642 domain-containing protein</fullName>
    </recommendedName>
</protein>
<reference evidence="3" key="1">
    <citation type="journal article" date="2019" name="Int. J. Syst. Evol. Microbiol.">
        <title>The Global Catalogue of Microorganisms (GCM) 10K type strain sequencing project: providing services to taxonomists for standard genome sequencing and annotation.</title>
        <authorList>
            <consortium name="The Broad Institute Genomics Platform"/>
            <consortium name="The Broad Institute Genome Sequencing Center for Infectious Disease"/>
            <person name="Wu L."/>
            <person name="Ma J."/>
        </authorList>
    </citation>
    <scope>NUCLEOTIDE SEQUENCE [LARGE SCALE GENOMIC DNA]</scope>
    <source>
        <strain evidence="3">KCTC 52237</strain>
    </source>
</reference>
<dbReference type="Proteomes" id="UP001595555">
    <property type="component" value="Unassembled WGS sequence"/>
</dbReference>
<accession>A0ABV7F947</accession>
<evidence type="ECO:0000313" key="2">
    <source>
        <dbReference type="EMBL" id="MFC3114106.1"/>
    </source>
</evidence>
<proteinExistence type="predicted"/>
<name>A0ABV7F947_9GAMM</name>
<evidence type="ECO:0000256" key="1">
    <source>
        <dbReference type="SAM" id="SignalP"/>
    </source>
</evidence>
<sequence length="202" mass="21286">MLKPVASVFALLAGAFLAVSAQANLIVNGGFEDNNVATGSWSYFSSANVNGWEGSNIEIWDSMNGVVAPEGTQHAELNAHPYTGGVFSIYQSFATVVGQTYDVSFFYSARQSANEAFSFSAGTLAALLNDHTVGVWNQFTGSFVANSALTTITFTTADNSTVGNFLDGVVVTASTKVNEASSLVLLAMGLLSLVMVRRNNRA</sequence>
<gene>
    <name evidence="2" type="ORF">ACFODX_00960</name>
</gene>
<dbReference type="RefSeq" id="WP_378115135.1">
    <property type="nucleotide sequence ID" value="NZ_JBHRTF010000001.1"/>
</dbReference>
<keyword evidence="1" id="KW-0732">Signal</keyword>
<evidence type="ECO:0008006" key="4">
    <source>
        <dbReference type="Google" id="ProtNLM"/>
    </source>
</evidence>
<evidence type="ECO:0000313" key="3">
    <source>
        <dbReference type="Proteomes" id="UP001595555"/>
    </source>
</evidence>
<feature type="chain" id="PRO_5045848558" description="DUF642 domain-containing protein" evidence="1">
    <location>
        <begin position="24"/>
        <end position="202"/>
    </location>
</feature>
<keyword evidence="3" id="KW-1185">Reference proteome</keyword>
<organism evidence="2 3">
    <name type="scientific">Cellvibrio fontiphilus</name>
    <dbReference type="NCBI Taxonomy" id="1815559"/>
    <lineage>
        <taxon>Bacteria</taxon>
        <taxon>Pseudomonadati</taxon>
        <taxon>Pseudomonadota</taxon>
        <taxon>Gammaproteobacteria</taxon>
        <taxon>Cellvibrionales</taxon>
        <taxon>Cellvibrionaceae</taxon>
        <taxon>Cellvibrio</taxon>
    </lineage>
</organism>
<comment type="caution">
    <text evidence="2">The sequence shown here is derived from an EMBL/GenBank/DDBJ whole genome shotgun (WGS) entry which is preliminary data.</text>
</comment>
<feature type="signal peptide" evidence="1">
    <location>
        <begin position="1"/>
        <end position="23"/>
    </location>
</feature>
<dbReference type="EMBL" id="JBHRTF010000001">
    <property type="protein sequence ID" value="MFC3114106.1"/>
    <property type="molecule type" value="Genomic_DNA"/>
</dbReference>
<dbReference type="Gene3D" id="2.60.120.260">
    <property type="entry name" value="Galactose-binding domain-like"/>
    <property type="match status" value="1"/>
</dbReference>